<evidence type="ECO:0000313" key="10">
    <source>
        <dbReference type="Proteomes" id="UP000602076"/>
    </source>
</evidence>
<evidence type="ECO:0000256" key="4">
    <source>
        <dbReference type="ARBA" id="ARBA00022741"/>
    </source>
</evidence>
<proteinExistence type="predicted"/>
<dbReference type="SMART" id="SM00382">
    <property type="entry name" value="AAA"/>
    <property type="match status" value="1"/>
</dbReference>
<keyword evidence="4" id="KW-0547">Nucleotide-binding</keyword>
<dbReference type="RefSeq" id="WP_190998478.1">
    <property type="nucleotide sequence ID" value="NZ_JACXSI010000024.1"/>
</dbReference>
<gene>
    <name evidence="9" type="ORF">IEO70_11045</name>
</gene>
<evidence type="ECO:0000256" key="3">
    <source>
        <dbReference type="ARBA" id="ARBA00022692"/>
    </source>
</evidence>
<evidence type="ECO:0000256" key="7">
    <source>
        <dbReference type="ARBA" id="ARBA00023136"/>
    </source>
</evidence>
<evidence type="ECO:0000259" key="8">
    <source>
        <dbReference type="PROSITE" id="PS50893"/>
    </source>
</evidence>
<dbReference type="GO" id="GO:0016020">
    <property type="term" value="C:membrane"/>
    <property type="evidence" value="ECO:0007669"/>
    <property type="project" value="UniProtKB-SubCell"/>
</dbReference>
<keyword evidence="10" id="KW-1185">Reference proteome</keyword>
<keyword evidence="2" id="KW-0813">Transport</keyword>
<dbReference type="GO" id="GO:0005524">
    <property type="term" value="F:ATP binding"/>
    <property type="evidence" value="ECO:0007669"/>
    <property type="project" value="UniProtKB-KW"/>
</dbReference>
<keyword evidence="3" id="KW-0812">Transmembrane</keyword>
<dbReference type="GO" id="GO:0016887">
    <property type="term" value="F:ATP hydrolysis activity"/>
    <property type="evidence" value="ECO:0007669"/>
    <property type="project" value="InterPro"/>
</dbReference>
<evidence type="ECO:0000256" key="5">
    <source>
        <dbReference type="ARBA" id="ARBA00022840"/>
    </source>
</evidence>
<evidence type="ECO:0000256" key="6">
    <source>
        <dbReference type="ARBA" id="ARBA00022989"/>
    </source>
</evidence>
<sequence>MEYAISIDHLTKKFNEKMAVDHVSFSIKKGELFGLLGVNGAGKTTLIKMLCGLTTPASGQASILGYDIKNNQEQVKEIIAVSPQETAIAPNLTVRENLELMAGIHGYSKSEVKDKTASMIDAFSLQPYENQKSKTLSGGWQRKLSIALALISEPKILFLDEPTLGLDILGRRELWALINRLKEKTTIVLTTHYLEEAEALCDRICIMKDGQIKAIGTVEELKHIANTETFEDAFVNIVTREGLV</sequence>
<protein>
    <submittedName>
        <fullName evidence="9">ATP-binding cassette domain-containing protein</fullName>
    </submittedName>
</protein>
<evidence type="ECO:0000256" key="1">
    <source>
        <dbReference type="ARBA" id="ARBA00004141"/>
    </source>
</evidence>
<dbReference type="InterPro" id="IPR027417">
    <property type="entry name" value="P-loop_NTPase"/>
</dbReference>
<dbReference type="PANTHER" id="PTHR19229:SF250">
    <property type="entry name" value="ABC TRANSPORTER DOMAIN-CONTAINING PROTEIN-RELATED"/>
    <property type="match status" value="1"/>
</dbReference>
<dbReference type="FunFam" id="3.40.50.300:FF:000335">
    <property type="entry name" value="ATP binding cassette subfamily A member 5"/>
    <property type="match status" value="1"/>
</dbReference>
<comment type="subcellular location">
    <subcellularLocation>
        <location evidence="1">Membrane</location>
        <topology evidence="1">Multi-pass membrane protein</topology>
    </subcellularLocation>
</comment>
<keyword evidence="6" id="KW-1133">Transmembrane helix</keyword>
<dbReference type="InterPro" id="IPR003439">
    <property type="entry name" value="ABC_transporter-like_ATP-bd"/>
</dbReference>
<keyword evidence="5 9" id="KW-0067">ATP-binding</keyword>
<dbReference type="Gene3D" id="3.40.50.300">
    <property type="entry name" value="P-loop containing nucleotide triphosphate hydrolases"/>
    <property type="match status" value="1"/>
</dbReference>
<name>A0A927CY90_9BACI</name>
<dbReference type="Proteomes" id="UP000602076">
    <property type="component" value="Unassembled WGS sequence"/>
</dbReference>
<feature type="domain" description="ABC transporter" evidence="8">
    <location>
        <begin position="5"/>
        <end position="234"/>
    </location>
</feature>
<dbReference type="PANTHER" id="PTHR19229">
    <property type="entry name" value="ATP-BINDING CASSETTE TRANSPORTER SUBFAMILY A ABCA"/>
    <property type="match status" value="1"/>
</dbReference>
<dbReference type="CDD" id="cd03263">
    <property type="entry name" value="ABC_subfamily_A"/>
    <property type="match status" value="1"/>
</dbReference>
<dbReference type="InterPro" id="IPR003593">
    <property type="entry name" value="AAA+_ATPase"/>
</dbReference>
<evidence type="ECO:0000313" key="9">
    <source>
        <dbReference type="EMBL" id="MBD3108897.1"/>
    </source>
</evidence>
<dbReference type="SUPFAM" id="SSF52540">
    <property type="entry name" value="P-loop containing nucleoside triphosphate hydrolases"/>
    <property type="match status" value="1"/>
</dbReference>
<evidence type="ECO:0000256" key="2">
    <source>
        <dbReference type="ARBA" id="ARBA00022448"/>
    </source>
</evidence>
<dbReference type="GO" id="GO:0140359">
    <property type="term" value="F:ABC-type transporter activity"/>
    <property type="evidence" value="ECO:0007669"/>
    <property type="project" value="InterPro"/>
</dbReference>
<organism evidence="9 10">
    <name type="scientific">Peribacillus faecalis</name>
    <dbReference type="NCBI Taxonomy" id="2772559"/>
    <lineage>
        <taxon>Bacteria</taxon>
        <taxon>Bacillati</taxon>
        <taxon>Bacillota</taxon>
        <taxon>Bacilli</taxon>
        <taxon>Bacillales</taxon>
        <taxon>Bacillaceae</taxon>
        <taxon>Peribacillus</taxon>
    </lineage>
</organism>
<dbReference type="PROSITE" id="PS50893">
    <property type="entry name" value="ABC_TRANSPORTER_2"/>
    <property type="match status" value="1"/>
</dbReference>
<reference evidence="9" key="1">
    <citation type="submission" date="2020-09" db="EMBL/GenBank/DDBJ databases">
        <title>Bacillus faecalis sp. nov., a moderately halophilic bacterium isolated from cow faeces.</title>
        <authorList>
            <person name="Jiang L."/>
            <person name="Lee J."/>
        </authorList>
    </citation>
    <scope>NUCLEOTIDE SEQUENCE</scope>
    <source>
        <strain evidence="9">AGMB 02131</strain>
    </source>
</reference>
<dbReference type="InterPro" id="IPR026082">
    <property type="entry name" value="ABCA"/>
</dbReference>
<dbReference type="InterPro" id="IPR017871">
    <property type="entry name" value="ABC_transporter-like_CS"/>
</dbReference>
<dbReference type="GO" id="GO:0005319">
    <property type="term" value="F:lipid transporter activity"/>
    <property type="evidence" value="ECO:0007669"/>
    <property type="project" value="TreeGrafter"/>
</dbReference>
<dbReference type="AlphaFoldDB" id="A0A927CY90"/>
<dbReference type="EMBL" id="JACXSI010000024">
    <property type="protein sequence ID" value="MBD3108897.1"/>
    <property type="molecule type" value="Genomic_DNA"/>
</dbReference>
<accession>A0A927CY90</accession>
<comment type="caution">
    <text evidence="9">The sequence shown here is derived from an EMBL/GenBank/DDBJ whole genome shotgun (WGS) entry which is preliminary data.</text>
</comment>
<keyword evidence="7" id="KW-0472">Membrane</keyword>
<dbReference type="PROSITE" id="PS00211">
    <property type="entry name" value="ABC_TRANSPORTER_1"/>
    <property type="match status" value="1"/>
</dbReference>
<dbReference type="Pfam" id="PF00005">
    <property type="entry name" value="ABC_tran"/>
    <property type="match status" value="1"/>
</dbReference>